<gene>
    <name evidence="1" type="ORF">ACFQE1_20730</name>
</gene>
<dbReference type="EMBL" id="JBHSWU010001363">
    <property type="protein sequence ID" value="MFC6726751.1"/>
    <property type="molecule type" value="Genomic_DNA"/>
</dbReference>
<dbReference type="Proteomes" id="UP001596328">
    <property type="component" value="Unassembled WGS sequence"/>
</dbReference>
<evidence type="ECO:0000313" key="1">
    <source>
        <dbReference type="EMBL" id="MFC6726751.1"/>
    </source>
</evidence>
<organism evidence="1 2">
    <name type="scientific">Halobium palmae</name>
    <dbReference type="NCBI Taxonomy" id="1776492"/>
    <lineage>
        <taxon>Archaea</taxon>
        <taxon>Methanobacteriati</taxon>
        <taxon>Methanobacteriota</taxon>
        <taxon>Stenosarchaea group</taxon>
        <taxon>Halobacteria</taxon>
        <taxon>Halobacteriales</taxon>
        <taxon>Haloferacaceae</taxon>
        <taxon>Halobium</taxon>
    </lineage>
</organism>
<dbReference type="AlphaFoldDB" id="A0ABD5S5C1"/>
<reference evidence="1 2" key="1">
    <citation type="journal article" date="2019" name="Int. J. Syst. Evol. Microbiol.">
        <title>The Global Catalogue of Microorganisms (GCM) 10K type strain sequencing project: providing services to taxonomists for standard genome sequencing and annotation.</title>
        <authorList>
            <consortium name="The Broad Institute Genomics Platform"/>
            <consortium name="The Broad Institute Genome Sequencing Center for Infectious Disease"/>
            <person name="Wu L."/>
            <person name="Ma J."/>
        </authorList>
    </citation>
    <scope>NUCLEOTIDE SEQUENCE [LARGE SCALE GENOMIC DNA]</scope>
    <source>
        <strain evidence="1 2">NBRC 111368</strain>
    </source>
</reference>
<evidence type="ECO:0000313" key="2">
    <source>
        <dbReference type="Proteomes" id="UP001596328"/>
    </source>
</evidence>
<sequence length="102" mass="11532">MATSSNPVYDDRTTLDVDRTTFPRRPDHGTVMLVRPTHFDVRYRINPYMGGRVDGGRATEEWEYVRETYERYADRVVVLDPDDVAPGAGSVPVEGLPDIVFG</sequence>
<protein>
    <submittedName>
        <fullName evidence="1">Uncharacterized protein</fullName>
    </submittedName>
</protein>
<accession>A0ABD5S5C1</accession>
<comment type="caution">
    <text evidence="1">The sequence shown here is derived from an EMBL/GenBank/DDBJ whole genome shotgun (WGS) entry which is preliminary data.</text>
</comment>
<dbReference type="SUPFAM" id="SSF55909">
    <property type="entry name" value="Pentein"/>
    <property type="match status" value="1"/>
</dbReference>
<feature type="non-terminal residue" evidence="1">
    <location>
        <position position="102"/>
    </location>
</feature>
<keyword evidence="2" id="KW-1185">Reference proteome</keyword>
<name>A0ABD5S5C1_9EURY</name>
<proteinExistence type="predicted"/>